<feature type="compositionally biased region" description="Basic and acidic residues" evidence="1">
    <location>
        <begin position="180"/>
        <end position="189"/>
    </location>
</feature>
<protein>
    <submittedName>
        <fullName evidence="2">Uncharacterized protein</fullName>
    </submittedName>
</protein>
<dbReference type="EMBL" id="JAHXZJ010002982">
    <property type="protein sequence ID" value="KAH0535637.1"/>
    <property type="molecule type" value="Genomic_DNA"/>
</dbReference>
<name>A0AAV7HYI0_COTGL</name>
<sequence>MWKYAEVEAVLSKKQFIVETKHIQNFKNYSQSTKGKLYYVQQSGKSVKCLILKTANTMEDINNPRLRSRRPKINLSSLEEKSDDSDESMDLTTTKRKRKVKVQNEAHAKKITSQDILRIYEEQRSKGDDSSGEVIPDCDGEDGDSTHDEDDTVEGTIEHEYENNNNDVDHTTEQEDNDHEYDPIIRNEEGTSEDNIFSNTQVSTDSEHEGRNAVDQELQIHAIGGMIDKRNEQNNKLLLEEERQQRLKELKQKQSRQEQLEQDNREQEPQDLEEQKILEEEQHRLKELKRQKDQRERKQRGRERQEHREREQRERECREQREREQREREREREQRGRERQEHRERECREHRERREQQERERREQQERERREQREREHREQQQRDRMEREQERRNRLERDQRNRERPERRNLTDDEEEDVTNPVYIGGNIFIPSLAYTEAFREYRPAKFITIMSHAIWGYKNLALRAVKVMGRNRNKLPLTPAKKVVLEKQYRKFLKKRNLSRDMESVERNRINKYLGRSITSAEKKMKNPE</sequence>
<feature type="compositionally biased region" description="Acidic residues" evidence="1">
    <location>
        <begin position="136"/>
        <end position="153"/>
    </location>
</feature>
<proteinExistence type="predicted"/>
<reference evidence="2 3" key="1">
    <citation type="journal article" date="2021" name="J. Hered.">
        <title>A chromosome-level genome assembly of the parasitoid wasp, Cotesia glomerata (Hymenoptera: Braconidae).</title>
        <authorList>
            <person name="Pinto B.J."/>
            <person name="Weis J.J."/>
            <person name="Gamble T."/>
            <person name="Ode P.J."/>
            <person name="Paul R."/>
            <person name="Zaspel J.M."/>
        </authorList>
    </citation>
    <scope>NUCLEOTIDE SEQUENCE [LARGE SCALE GENOMIC DNA]</scope>
    <source>
        <strain evidence="2">CgM1</strain>
    </source>
</reference>
<feature type="region of interest" description="Disordered" evidence="1">
    <location>
        <begin position="248"/>
        <end position="416"/>
    </location>
</feature>
<evidence type="ECO:0000313" key="3">
    <source>
        <dbReference type="Proteomes" id="UP000826195"/>
    </source>
</evidence>
<feature type="compositionally biased region" description="Basic and acidic residues" evidence="1">
    <location>
        <begin position="156"/>
        <end position="173"/>
    </location>
</feature>
<feature type="compositionally biased region" description="Basic and acidic residues" evidence="1">
    <location>
        <begin position="205"/>
        <end position="214"/>
    </location>
</feature>
<keyword evidence="3" id="KW-1185">Reference proteome</keyword>
<feature type="compositionally biased region" description="Basic and acidic residues" evidence="1">
    <location>
        <begin position="248"/>
        <end position="412"/>
    </location>
</feature>
<comment type="caution">
    <text evidence="2">The sequence shown here is derived from an EMBL/GenBank/DDBJ whole genome shotgun (WGS) entry which is preliminary data.</text>
</comment>
<accession>A0AAV7HYI0</accession>
<feature type="region of interest" description="Disordered" evidence="1">
    <location>
        <begin position="124"/>
        <end position="216"/>
    </location>
</feature>
<feature type="compositionally biased region" description="Polar residues" evidence="1">
    <location>
        <begin position="193"/>
        <end position="204"/>
    </location>
</feature>
<dbReference type="AlphaFoldDB" id="A0AAV7HYI0"/>
<feature type="region of interest" description="Disordered" evidence="1">
    <location>
        <begin position="62"/>
        <end position="106"/>
    </location>
</feature>
<evidence type="ECO:0000313" key="2">
    <source>
        <dbReference type="EMBL" id="KAH0535637.1"/>
    </source>
</evidence>
<evidence type="ECO:0000256" key="1">
    <source>
        <dbReference type="SAM" id="MobiDB-lite"/>
    </source>
</evidence>
<dbReference type="Proteomes" id="UP000826195">
    <property type="component" value="Unassembled WGS sequence"/>
</dbReference>
<organism evidence="2 3">
    <name type="scientific">Cotesia glomerata</name>
    <name type="common">Lepidopteran parasitic wasp</name>
    <name type="synonym">Apanteles glomeratus</name>
    <dbReference type="NCBI Taxonomy" id="32391"/>
    <lineage>
        <taxon>Eukaryota</taxon>
        <taxon>Metazoa</taxon>
        <taxon>Ecdysozoa</taxon>
        <taxon>Arthropoda</taxon>
        <taxon>Hexapoda</taxon>
        <taxon>Insecta</taxon>
        <taxon>Pterygota</taxon>
        <taxon>Neoptera</taxon>
        <taxon>Endopterygota</taxon>
        <taxon>Hymenoptera</taxon>
        <taxon>Apocrita</taxon>
        <taxon>Ichneumonoidea</taxon>
        <taxon>Braconidae</taxon>
        <taxon>Microgastrinae</taxon>
        <taxon>Cotesia</taxon>
    </lineage>
</organism>
<gene>
    <name evidence="2" type="ORF">KQX54_017855</name>
</gene>